<evidence type="ECO:0000256" key="1">
    <source>
        <dbReference type="ARBA" id="ARBA00023054"/>
    </source>
</evidence>
<feature type="domain" description="Cilia- and flagella-associated protein 58 central coiled coil" evidence="4">
    <location>
        <begin position="405"/>
        <end position="696"/>
    </location>
</feature>
<proteinExistence type="predicted"/>
<dbReference type="PANTHER" id="PTHR32083">
    <property type="entry name" value="CILIA AND FLAGELLA-ASSOCIATED PROTEIN 58-RELATED"/>
    <property type="match status" value="1"/>
</dbReference>
<feature type="coiled-coil region" evidence="2">
    <location>
        <begin position="322"/>
        <end position="468"/>
    </location>
</feature>
<accession>A0A7S1KQT3</accession>
<name>A0A7S1KQT3_9EUKA</name>
<feature type="compositionally biased region" description="Acidic residues" evidence="3">
    <location>
        <begin position="19"/>
        <end position="28"/>
    </location>
</feature>
<evidence type="ECO:0000313" key="5">
    <source>
        <dbReference type="EMBL" id="CAD9081793.1"/>
    </source>
</evidence>
<dbReference type="EMBL" id="HBGD01006054">
    <property type="protein sequence ID" value="CAD9081793.1"/>
    <property type="molecule type" value="Transcribed_RNA"/>
</dbReference>
<feature type="region of interest" description="Disordered" evidence="3">
    <location>
        <begin position="1"/>
        <end position="30"/>
    </location>
</feature>
<dbReference type="AlphaFoldDB" id="A0A7S1KQT3"/>
<evidence type="ECO:0000256" key="2">
    <source>
        <dbReference type="SAM" id="Coils"/>
    </source>
</evidence>
<protein>
    <recommendedName>
        <fullName evidence="4">Cilia- and flagella-associated protein 58 central coiled coil domain-containing protein</fullName>
    </recommendedName>
</protein>
<feature type="coiled-coil region" evidence="2">
    <location>
        <begin position="69"/>
        <end position="223"/>
    </location>
</feature>
<dbReference type="Pfam" id="PF21771">
    <property type="entry name" value="CFAP58_CC"/>
    <property type="match status" value="1"/>
</dbReference>
<dbReference type="InterPro" id="IPR049270">
    <property type="entry name" value="CFAP58_CC"/>
</dbReference>
<feature type="coiled-coil region" evidence="2">
    <location>
        <begin position="497"/>
        <end position="615"/>
    </location>
</feature>
<keyword evidence="1 2" id="KW-0175">Coiled coil</keyword>
<dbReference type="GO" id="GO:0005856">
    <property type="term" value="C:cytoskeleton"/>
    <property type="evidence" value="ECO:0007669"/>
    <property type="project" value="TreeGrafter"/>
</dbReference>
<evidence type="ECO:0000259" key="4">
    <source>
        <dbReference type="Pfam" id="PF21771"/>
    </source>
</evidence>
<sequence length="952" mass="113350">MSQYVSNDPTPEDVFHDDSADEDSENGDDLSYLTQQDDIIDQKVLTLLNHAIKNTKLSEKKLQYYITEFKELHRTYKETEQRESELLEKNQEMYKDLMTQKEKMKSLQREKQQRLSLMSDLRRELTKAEHQLSLAQEQDSDNQMSIIEEERAIQKMEKEVKRRKDEREEKERPIIEAYNNDIERLKQEIDEFKRNFEKHKDQREESLKKVDEMQQMLHKMQLEYRIFSEKFDLIKDEPGRAKKQADIVARALNNAKIDLEKKSEEIKDMALVINDDEKQKKTLTNTTYQMFMLEEHELKKIINFDKEIKKFKIALNQELYTYKQVNAKIWQLQQDLNQKKKALQEQSDLLRMKKKDEEKHFKQIHQIQSNIKTLERNIEKQQVKENEMQDEKETLERSIVKSQQDLEELDRDVDLMIHEFLNDEQVNKGVRDKVNEKQQEVKRLEMTITQLSDQEKETTKKIETLSTEREKMARDSAMAKQKFVETMNDIKVTNFVNAELRKNLTEIEQKNKQLMKMYSLMKQDRNKYAKSIQENAQTLAQLMDNKKILDNEHEVLSKKSLEKEKQLIKVRRHHEEVANVREQLRSEQSKLEMKVRALQDEIGENNNEIAKLNTVITLTEDEMLDLKSQYENRVQERNFTGIQLIDRNDELCILYEKSNIQENIIKNGEVELRKRKKETDLLTVELENVQRGLTVLYKQLPDLKAYLKEKASLDLQIERAQEIAEEYSKDLENPENEERWRKLGGEIPEEDVLQEQIQQIDEQLNAKKEMLMEKNLVLQEITKSSDKLRKLAITGRDHTFDLSLGLNQIQAKIRTQNRKMMSTLSELSVYQATSMTLEAKNKQLEIHIDKCNDRLKTGEPPSEEMEWQWQKEQELMQRRREALRNRKVEMQQVAEMPATVSRTTALQRPNSYIPDDELGIPKPYGAHQPFMFAEPGANMRHYRKPANKEIVY</sequence>
<dbReference type="PANTHER" id="PTHR32083:SF34">
    <property type="entry name" value="COILED-COIL DOMAIN-CONTAINING PROTEIN 146"/>
    <property type="match status" value="1"/>
</dbReference>
<organism evidence="5">
    <name type="scientific">Percolomonas cosmopolitus</name>
    <dbReference type="NCBI Taxonomy" id="63605"/>
    <lineage>
        <taxon>Eukaryota</taxon>
        <taxon>Discoba</taxon>
        <taxon>Heterolobosea</taxon>
        <taxon>Tetramitia</taxon>
        <taxon>Eutetramitia</taxon>
        <taxon>Percolomonadidae</taxon>
        <taxon>Percolomonas</taxon>
    </lineage>
</organism>
<reference evidence="5" key="1">
    <citation type="submission" date="2021-01" db="EMBL/GenBank/DDBJ databases">
        <authorList>
            <person name="Corre E."/>
            <person name="Pelletier E."/>
            <person name="Niang G."/>
            <person name="Scheremetjew M."/>
            <person name="Finn R."/>
            <person name="Kale V."/>
            <person name="Holt S."/>
            <person name="Cochrane G."/>
            <person name="Meng A."/>
            <person name="Brown T."/>
            <person name="Cohen L."/>
        </authorList>
    </citation>
    <scope>NUCLEOTIDE SEQUENCE</scope>
    <source>
        <strain evidence="5">WS</strain>
    </source>
</reference>
<feature type="coiled-coil region" evidence="2">
    <location>
        <begin position="703"/>
        <end position="773"/>
    </location>
</feature>
<gene>
    <name evidence="5" type="ORF">PCOS0759_LOCUS5033</name>
</gene>
<evidence type="ECO:0000256" key="3">
    <source>
        <dbReference type="SAM" id="MobiDB-lite"/>
    </source>
</evidence>